<dbReference type="Proteomes" id="UP001524642">
    <property type="component" value="Unassembled WGS sequence"/>
</dbReference>
<comment type="caution">
    <text evidence="13">The sequence shown here is derived from an EMBL/GenBank/DDBJ whole genome shotgun (WGS) entry which is preliminary data.</text>
</comment>
<comment type="catalytic activity">
    <reaction evidence="11">
        <text>ATP + H2O = ADP + phosphate + H(+)</text>
        <dbReference type="Rhea" id="RHEA:13065"/>
        <dbReference type="ChEBI" id="CHEBI:15377"/>
        <dbReference type="ChEBI" id="CHEBI:15378"/>
        <dbReference type="ChEBI" id="CHEBI:30616"/>
        <dbReference type="ChEBI" id="CHEBI:43474"/>
        <dbReference type="ChEBI" id="CHEBI:456216"/>
        <dbReference type="EC" id="5.6.2.4"/>
    </reaction>
</comment>
<evidence type="ECO:0000313" key="13">
    <source>
        <dbReference type="EMBL" id="MCR0980946.1"/>
    </source>
</evidence>
<feature type="binding site" evidence="11">
    <location>
        <position position="511"/>
    </location>
    <ligand>
        <name>Zn(2+)</name>
        <dbReference type="ChEBI" id="CHEBI:29105"/>
        <label>2</label>
    </ligand>
</feature>
<feature type="binding site" evidence="11">
    <location>
        <position position="514"/>
    </location>
    <ligand>
        <name>Zn(2+)</name>
        <dbReference type="ChEBI" id="CHEBI:29105"/>
        <label>2</label>
    </ligand>
</feature>
<feature type="binding site" evidence="11">
    <location>
        <position position="493"/>
    </location>
    <ligand>
        <name>Zn(2+)</name>
        <dbReference type="ChEBI" id="CHEBI:29105"/>
        <label>2</label>
    </ligand>
</feature>
<reference evidence="13 14" key="1">
    <citation type="submission" date="2022-06" db="EMBL/GenBank/DDBJ databases">
        <title>Roseomonas CN29.</title>
        <authorList>
            <person name="Cheng Y."/>
            <person name="He X."/>
        </authorList>
    </citation>
    <scope>NUCLEOTIDE SEQUENCE [LARGE SCALE GENOMIC DNA]</scope>
    <source>
        <strain evidence="13 14">CN29</strain>
    </source>
</reference>
<dbReference type="PANTHER" id="PTHR30580:SF0">
    <property type="entry name" value="PRIMOSOMAL PROTEIN N"/>
    <property type="match status" value="1"/>
</dbReference>
<feature type="domain" description="Helicase ATP-binding" evidence="12">
    <location>
        <begin position="257"/>
        <end position="423"/>
    </location>
</feature>
<dbReference type="EMBL" id="JANJOU010000001">
    <property type="protein sequence ID" value="MCR0980946.1"/>
    <property type="molecule type" value="Genomic_DNA"/>
</dbReference>
<dbReference type="InterPro" id="IPR027417">
    <property type="entry name" value="P-loop_NTPase"/>
</dbReference>
<feature type="binding site" evidence="11">
    <location>
        <position position="524"/>
    </location>
    <ligand>
        <name>Zn(2+)</name>
        <dbReference type="ChEBI" id="CHEBI:29105"/>
        <label>1</label>
    </ligand>
</feature>
<dbReference type="InterPro" id="IPR011545">
    <property type="entry name" value="DEAD/DEAH_box_helicase_dom"/>
</dbReference>
<dbReference type="InterPro" id="IPR041236">
    <property type="entry name" value="PriA_C"/>
</dbReference>
<evidence type="ECO:0000256" key="4">
    <source>
        <dbReference type="ARBA" id="ARBA00022741"/>
    </source>
</evidence>
<keyword evidence="1 11" id="KW-0639">Primosome</keyword>
<dbReference type="SMART" id="SM00487">
    <property type="entry name" value="DEXDc"/>
    <property type="match status" value="1"/>
</dbReference>
<comment type="similarity">
    <text evidence="11">Belongs to the helicase family. PriA subfamily.</text>
</comment>
<evidence type="ECO:0000313" key="14">
    <source>
        <dbReference type="Proteomes" id="UP001524642"/>
    </source>
</evidence>
<keyword evidence="2 11" id="KW-0235">DNA replication</keyword>
<keyword evidence="9 11" id="KW-0238">DNA-binding</keyword>
<keyword evidence="5 11" id="KW-0378">Hydrolase</keyword>
<accession>A0ABT1WYL9</accession>
<dbReference type="GO" id="GO:0016787">
    <property type="term" value="F:hydrolase activity"/>
    <property type="evidence" value="ECO:0007669"/>
    <property type="project" value="UniProtKB-KW"/>
</dbReference>
<keyword evidence="3 11" id="KW-0479">Metal-binding</keyword>
<dbReference type="InterPro" id="IPR042115">
    <property type="entry name" value="PriA_3primeBD_sf"/>
</dbReference>
<evidence type="ECO:0000256" key="6">
    <source>
        <dbReference type="ARBA" id="ARBA00022806"/>
    </source>
</evidence>
<feature type="binding site" evidence="11">
    <location>
        <position position="527"/>
    </location>
    <ligand>
        <name>Zn(2+)</name>
        <dbReference type="ChEBI" id="CHEBI:29105"/>
        <label>1</label>
    </ligand>
</feature>
<keyword evidence="7 11" id="KW-0862">Zinc</keyword>
<feature type="binding site" evidence="11">
    <location>
        <position position="496"/>
    </location>
    <ligand>
        <name>Zn(2+)</name>
        <dbReference type="ChEBI" id="CHEBI:29105"/>
        <label>2</label>
    </ligand>
</feature>
<dbReference type="Pfam" id="PF18319">
    <property type="entry name" value="Zn_ribbon_PriA"/>
    <property type="match status" value="1"/>
</dbReference>
<dbReference type="InterPro" id="IPR005259">
    <property type="entry name" value="PriA"/>
</dbReference>
<name>A0ABT1WYL9_9PROT</name>
<dbReference type="Gene3D" id="3.40.50.300">
    <property type="entry name" value="P-loop containing nucleotide triphosphate hydrolases"/>
    <property type="match status" value="2"/>
</dbReference>
<keyword evidence="6 11" id="KW-0347">Helicase</keyword>
<dbReference type="PANTHER" id="PTHR30580">
    <property type="entry name" value="PRIMOSOMAL PROTEIN N"/>
    <property type="match status" value="1"/>
</dbReference>
<dbReference type="EC" id="5.6.2.4" evidence="11"/>
<dbReference type="CDD" id="cd17929">
    <property type="entry name" value="DEXHc_priA"/>
    <property type="match status" value="1"/>
</dbReference>
<evidence type="ECO:0000256" key="7">
    <source>
        <dbReference type="ARBA" id="ARBA00022833"/>
    </source>
</evidence>
<evidence type="ECO:0000256" key="2">
    <source>
        <dbReference type="ARBA" id="ARBA00022705"/>
    </source>
</evidence>
<dbReference type="Gene3D" id="3.40.1440.60">
    <property type="entry name" value="PriA, 3(prime) DNA-binding domain"/>
    <property type="match status" value="1"/>
</dbReference>
<evidence type="ECO:0000256" key="10">
    <source>
        <dbReference type="ARBA" id="ARBA00023235"/>
    </source>
</evidence>
<dbReference type="Pfam" id="PF17764">
    <property type="entry name" value="PriA_3primeBD"/>
    <property type="match status" value="1"/>
</dbReference>
<dbReference type="InterPro" id="IPR014001">
    <property type="entry name" value="Helicase_ATP-bd"/>
</dbReference>
<comment type="cofactor">
    <cofactor evidence="11">
        <name>Zn(2+)</name>
        <dbReference type="ChEBI" id="CHEBI:29105"/>
    </cofactor>
    <text evidence="11">Binds 2 zinc ions per subunit.</text>
</comment>
<keyword evidence="8 11" id="KW-0067">ATP-binding</keyword>
<evidence type="ECO:0000256" key="9">
    <source>
        <dbReference type="ARBA" id="ARBA00023125"/>
    </source>
</evidence>
<dbReference type="InterPro" id="IPR040498">
    <property type="entry name" value="PriA_CRR"/>
</dbReference>
<gene>
    <name evidence="11" type="primary">priA</name>
    <name evidence="13" type="ORF">NRP21_02665</name>
</gene>
<organism evidence="13 14">
    <name type="scientific">Roseomonas populi</name>
    <dbReference type="NCBI Taxonomy" id="3121582"/>
    <lineage>
        <taxon>Bacteria</taxon>
        <taxon>Pseudomonadati</taxon>
        <taxon>Pseudomonadota</taxon>
        <taxon>Alphaproteobacteria</taxon>
        <taxon>Acetobacterales</taxon>
        <taxon>Roseomonadaceae</taxon>
        <taxon>Roseomonas</taxon>
    </lineage>
</organism>
<comment type="subunit">
    <text evidence="11">Component of the replication restart primosome.</text>
</comment>
<sequence>MEDAEANANQPSFDGGLFGDGLVSAPAATAKGKRHAAPKGPPVRRIRVLLPLPLDTPGGGAYDYRVPNGAALPEIGSFVAVPLGGREMLGVVWDGEPDPNLPEGKLRDILGVLPAPPMKPALRRFVEWVSAYTLSPPGAVLRMAMSVPSALEPPGQQAGWKLSAAGEAAQGGAPGYRMTPQRRRVLDVMEPGEPRAGADIADEAGVSTAVLRGMADNGLIEPALLPRPPAFARPDPDHPGPILGEEQAEAAATLRESVAKRAFGVTLLQGVTGSGKTEVYLDAVAECLRQGRQTLVMLPEIALSTQWLDRFKARFGCAPALWHSELSGRQRRATWRAVADGEVGVLVGARSALFLPYPDLGLIIVDEEHETAFKQEDGVIYHARDMAVVRARMAEATCVLVSATPSLETLTNAEQGRYTALNLPTRHGSAGLPEVTVMDLRKTPPERGRFIAPPLIEAITETLARGEQAMLFLNRRGYAPMTLCRACGHRIRCPNCTAWLVEHRAQRRLQCHHCGHAEPIPPHCPECGAEGSLTAIGPGVERVQEEAAVLFPDARRLVMASDTIPGPAAAAEAARQIQDREVDLLIGTQIVAKGWHFAHLTLVGVVDADLGLAGGDLRAAERTVQLLHQVSGRAGRAESPGRVILQSWNPEHPVMQALVSGDLPAFMAEEAEARRPGSWPPFGRLAALIVSSEDERAADRVARDLGLAAPGGTGVEVLGPAPAPLAMLRGRHRRRLLLKARREVAVQPLLREWLSRVEVPNAVRVQVDVDPVSFL</sequence>
<dbReference type="NCBIfam" id="NF004070">
    <property type="entry name" value="PRK05580.2-2"/>
    <property type="match status" value="1"/>
</dbReference>
<dbReference type="PROSITE" id="PS51192">
    <property type="entry name" value="HELICASE_ATP_BIND_1"/>
    <property type="match status" value="1"/>
</dbReference>
<dbReference type="RefSeq" id="WP_257714605.1">
    <property type="nucleotide sequence ID" value="NZ_JANJOU010000001.1"/>
</dbReference>
<evidence type="ECO:0000259" key="12">
    <source>
        <dbReference type="PROSITE" id="PS51192"/>
    </source>
</evidence>
<keyword evidence="14" id="KW-1185">Reference proteome</keyword>
<feature type="binding site" evidence="11">
    <location>
        <position position="487"/>
    </location>
    <ligand>
        <name>Zn(2+)</name>
        <dbReference type="ChEBI" id="CHEBI:29105"/>
        <label>1</label>
    </ligand>
</feature>
<evidence type="ECO:0000256" key="3">
    <source>
        <dbReference type="ARBA" id="ARBA00022723"/>
    </source>
</evidence>
<comment type="function">
    <text evidence="11">Initiates the restart of stalled replication forks, which reloads the replicative helicase on sites other than the origin of replication. Recognizes and binds to abandoned replication forks and remodels them to uncover a helicase loading site. Promotes assembly of the primosome at these replication forks.</text>
</comment>
<dbReference type="NCBIfam" id="TIGR00595">
    <property type="entry name" value="priA"/>
    <property type="match status" value="1"/>
</dbReference>
<dbReference type="HAMAP" id="MF_00983">
    <property type="entry name" value="PriA"/>
    <property type="match status" value="1"/>
</dbReference>
<evidence type="ECO:0000256" key="11">
    <source>
        <dbReference type="HAMAP-Rule" id="MF_00983"/>
    </source>
</evidence>
<dbReference type="Pfam" id="PF18074">
    <property type="entry name" value="PriA_C"/>
    <property type="match status" value="1"/>
</dbReference>
<dbReference type="CDD" id="cd18804">
    <property type="entry name" value="SF2_C_priA"/>
    <property type="match status" value="1"/>
</dbReference>
<dbReference type="InterPro" id="IPR041222">
    <property type="entry name" value="PriA_3primeBD"/>
</dbReference>
<comment type="catalytic activity">
    <reaction evidence="11">
        <text>Couples ATP hydrolysis with the unwinding of duplex DNA by translocating in the 3'-5' direction.</text>
        <dbReference type="EC" id="5.6.2.4"/>
    </reaction>
</comment>
<dbReference type="SUPFAM" id="SSF52540">
    <property type="entry name" value="P-loop containing nucleoside triphosphate hydrolases"/>
    <property type="match status" value="2"/>
</dbReference>
<feature type="binding site" evidence="11">
    <location>
        <position position="484"/>
    </location>
    <ligand>
        <name>Zn(2+)</name>
        <dbReference type="ChEBI" id="CHEBI:29105"/>
        <label>1</label>
    </ligand>
</feature>
<keyword evidence="10 11" id="KW-0413">Isomerase</keyword>
<proteinExistence type="inferred from homology"/>
<evidence type="ECO:0000256" key="1">
    <source>
        <dbReference type="ARBA" id="ARBA00022515"/>
    </source>
</evidence>
<protein>
    <recommendedName>
        <fullName evidence="11">Replication restart protein PriA</fullName>
    </recommendedName>
    <alternativeName>
        <fullName evidence="11">ATP-dependent DNA helicase PriA</fullName>
        <ecNumber evidence="11">5.6.2.4</ecNumber>
    </alternativeName>
    <alternativeName>
        <fullName evidence="11">DNA 3'-5' helicase PriA</fullName>
    </alternativeName>
</protein>
<evidence type="ECO:0000256" key="8">
    <source>
        <dbReference type="ARBA" id="ARBA00022840"/>
    </source>
</evidence>
<evidence type="ECO:0000256" key="5">
    <source>
        <dbReference type="ARBA" id="ARBA00022801"/>
    </source>
</evidence>
<dbReference type="Pfam" id="PF00270">
    <property type="entry name" value="DEAD"/>
    <property type="match status" value="1"/>
</dbReference>
<keyword evidence="4 11" id="KW-0547">Nucleotide-binding</keyword>